<feature type="region of interest" description="Disordered" evidence="1">
    <location>
        <begin position="47"/>
        <end position="71"/>
    </location>
</feature>
<accession>A0A1J5R220</accession>
<evidence type="ECO:0000256" key="1">
    <source>
        <dbReference type="SAM" id="MobiDB-lite"/>
    </source>
</evidence>
<organism evidence="2">
    <name type="scientific">mine drainage metagenome</name>
    <dbReference type="NCBI Taxonomy" id="410659"/>
    <lineage>
        <taxon>unclassified sequences</taxon>
        <taxon>metagenomes</taxon>
        <taxon>ecological metagenomes</taxon>
    </lineage>
</organism>
<gene>
    <name evidence="2" type="ORF">GALL_344050</name>
</gene>
<dbReference type="AlphaFoldDB" id="A0A1J5R220"/>
<feature type="compositionally biased region" description="Low complexity" evidence="1">
    <location>
        <begin position="47"/>
        <end position="56"/>
    </location>
</feature>
<feature type="compositionally biased region" description="Pro residues" evidence="1">
    <location>
        <begin position="57"/>
        <end position="71"/>
    </location>
</feature>
<reference evidence="2" key="1">
    <citation type="submission" date="2016-10" db="EMBL/GenBank/DDBJ databases">
        <title>Sequence of Gallionella enrichment culture.</title>
        <authorList>
            <person name="Poehlein A."/>
            <person name="Muehling M."/>
            <person name="Daniel R."/>
        </authorList>
    </citation>
    <scope>NUCLEOTIDE SEQUENCE</scope>
</reference>
<comment type="caution">
    <text evidence="2">The sequence shown here is derived from an EMBL/GenBank/DDBJ whole genome shotgun (WGS) entry which is preliminary data.</text>
</comment>
<protein>
    <submittedName>
        <fullName evidence="2">Uncharacterized protein</fullName>
    </submittedName>
</protein>
<dbReference type="EMBL" id="MLJW01000672">
    <property type="protein sequence ID" value="OIQ83787.1"/>
    <property type="molecule type" value="Genomic_DNA"/>
</dbReference>
<proteinExistence type="predicted"/>
<feature type="region of interest" description="Disordered" evidence="1">
    <location>
        <begin position="134"/>
        <end position="153"/>
    </location>
</feature>
<name>A0A1J5R220_9ZZZZ</name>
<evidence type="ECO:0000313" key="2">
    <source>
        <dbReference type="EMBL" id="OIQ83787.1"/>
    </source>
</evidence>
<sequence>MSQRRSAWIAFAFGLVAAAASAQEVPPLPPLPPVTSSARTTLEQLARSAAPARTALPTPPAAAAPAPATAPAPPARALLELLGTPDNPRARIAIDGIVYTVSAARPELGAGPCILAGIDVESRSVVLRCDSQSRPLRLGLGQRPGGQDRPSGR</sequence>